<organism evidence="5">
    <name type="scientific">Tanacetum cinerariifolium</name>
    <name type="common">Dalmatian daisy</name>
    <name type="synonym">Chrysanthemum cinerariifolium</name>
    <dbReference type="NCBI Taxonomy" id="118510"/>
    <lineage>
        <taxon>Eukaryota</taxon>
        <taxon>Viridiplantae</taxon>
        <taxon>Streptophyta</taxon>
        <taxon>Embryophyta</taxon>
        <taxon>Tracheophyta</taxon>
        <taxon>Spermatophyta</taxon>
        <taxon>Magnoliopsida</taxon>
        <taxon>eudicotyledons</taxon>
        <taxon>Gunneridae</taxon>
        <taxon>Pentapetalae</taxon>
        <taxon>asterids</taxon>
        <taxon>campanulids</taxon>
        <taxon>Asterales</taxon>
        <taxon>Asteraceae</taxon>
        <taxon>Asteroideae</taxon>
        <taxon>Anthemideae</taxon>
        <taxon>Anthemidinae</taxon>
        <taxon>Tanacetum</taxon>
    </lineage>
</organism>
<sequence length="2276" mass="256738">MGRQKGESARTKARPSSSSLAASLLPAGGLSVGFGGYVGSSRLDPSTTSTSDSPSTVLEVDGELAQHLKRLSRKDPTTKLKALTTLSTQLSEKSAKEVSLLIPQWAFEYKKLLQDYNRDIRRATHDTMATLVGTAGRDLAPHLKSLMGPWWFSQFDPVYEVSQAAKRSLQAAFPAQDKRLDALMLCTDEVFMYLGENLKLTPQSMSEKAVALDELQEMHQQVISSSLLALATLLDILTSDKHGSENLSSEPKHALKAKTTAISHAEKLLSAHKCFVDFLKSNNSAIRSAAYTLVRSCVENIPHAFDEANIKILAPAILGAFQEKDPTCHSSMWEAVLLFSKRFPESWKSLNVHKIILNRFWSFLRSGCFGSQQVSYPALVLFLDCVPPKAITIEKFFLEFFQNLWAGKVHSQSSNADQLAFFQSYRECFLWALQNAQRFCEGVEAIHHFRRTVVDEVLLKLLWRDYILVPSSVSNGKMGPEKNIKKSDIKYQTDHVQEFGKCISEILSGIFSVEPSLLSVFCSTFEKTCLDAFQQSENIESRENLEKIIRFLSSVDLYVVRKGDTWPFSCLVGPMLSKSFQLMQTIDSLNGIKFMVVAVSMFGPLKFIQEVVRGQIEPSSQSEEKNQDLNTRQFLQYYKDTFVPWCLQANSCSSMARLDLLLSLLNEECFSEQLDSIILHATGTRDSHSTCMLAVLMEKLREESIKKKLDMRHWHHERLDSTVLSIARSLPPFGSSDARFVRAAIGCITEDQTNLVSENTSVFVFEEIFYKLLSFIGTSNFTWVRGAYTILNSEEHITIDGCESSSVLEMANFALEVLDGSLYRLNTLTNNPSLLPRVLAALFMIDWEHSTLAVLDDESNNEAYAEVMDRANFCRSVHSFRRKINKFIIALSQDSRRTLRNIMVQAVRCVVFSEDKLEIHEAASLASIYAMDVLDSLCLGPVEEQTMFDELLNKGDSWPFWFMPDIKDGQRSATLNVETMSIASASPRVAAFVDKLISKLGIGRVIAGIPSADEDPSKEVSTSCSYYPRVWLAAEMLCTWKWQGGGAMNSFLPSFIEYTRKQDSSSSDNLLDPVVKVLLDGALVQGADSKMIFSSIYPALHDELESIEEVFLRALVGVLCTLFEDNIWGRDKALVIFNLLIDRLFVGEAVNSNCLKIFPVVMSALISPLSCQVDDSGDEKPNSSEQNQIHDVIEGWLQRVLSFPPLNTWNSGEDIEDWFQLIVSCYPFRPTKRMQQFKPQRHISHLERAHLLELLRKQRLGPTTIIKLPIVETLLSKLIVIVVGYCWTDLNQEDWDFILYNTRRWIESTVVLMEDVAESVNETITSGATSDIHETLQHTLSAIDSSPFKLARNALICFSLFCGLVRQESVKSENENENEKDLNLLRPEKWEFVTEKIQEGVLRLLFSTGATEAIAGSYSSIASSIISSSRIDECYFWELVASSAVKSSSIVRERAIKSFEIWELSKGAVSSLYSILFSSKPVACLQYAAYVILSSESISESAFVTEQTSSSLRENDIDGNNSFVLKEEISAFLNKSPEEVLYLDLVAPDRVNVFVAWSLLISHLVSSPSSSPTKQKLIQHIQQLSRSSILDCIFQHIPLELYASNIKKKLFELPTGVSEIAEAATRAITDNSVLFAVESLWPIGLDGMASFAGAVYGLMLRTLPAYVREWFNDIRDRSSSSEIESFTRQWCSPPLITNELDQIKNANLSDENFSVSVSKSVNEVVATYTKEETGMDLVVRLPLSYSLKPVDVECTRSLGITEVKQRKWLLSMISFIRNQNGALAEAIRIWKNNIDKEFEGVEECPICYSVIHPTYHTLPKLACTDKKIYMCRDDNVVTIEDETWQFVAKLPVDAAKTPYMIPFLGHMFLFGASKDNKPDNAYKMELNERVWTKFEVPIEYSGHVGLSNAEKKRFWDALDEFVRECPTDQRLIIGGDLNSHIRAAADGYTGVYRGFGFGDRNEEGWTILEFATAHELVVANSFFKKSDAHLITFQSGGHNTQIDYLLIGNRGCTFRETTTQEGDNREAKDFVEELERGGSRDFRSIIVERLATLEEVMYASGADQMWNTLARVMKDAAKESLGVANETARTHSMYRESWWFCEEVQTNVTLKQSRFKELILCREGNQEDIDLVKERYKVAKWESKIAVANAKDKAYKDLYKKLDSKEGANDRYKIAKARERRRSDIGNVIYIKDEGGRTIVREEDIRKRWGEYLSSLLNENPSDESRADVGRAVGSSSPRMHYECYYSRINQGEVKTALKKMGRNKVVGPDQIPIEA</sequence>
<dbReference type="SUPFAM" id="SSF48371">
    <property type="entry name" value="ARM repeat"/>
    <property type="match status" value="1"/>
</dbReference>
<dbReference type="GO" id="GO:0072344">
    <property type="term" value="P:rescue of stalled ribosome"/>
    <property type="evidence" value="ECO:0007669"/>
    <property type="project" value="TreeGrafter"/>
</dbReference>
<dbReference type="Pfam" id="PF22999">
    <property type="entry name" value="LTN1_E3_ligase_6th"/>
    <property type="match status" value="1"/>
</dbReference>
<name>A0A6L2L1Z3_TANCI</name>
<evidence type="ECO:0000256" key="1">
    <source>
        <dbReference type="SAM" id="MobiDB-lite"/>
    </source>
</evidence>
<feature type="compositionally biased region" description="Basic and acidic residues" evidence="1">
    <location>
        <begin position="1"/>
        <end position="10"/>
    </location>
</feature>
<comment type="caution">
    <text evidence="5">The sequence shown here is derived from an EMBL/GenBank/DDBJ whole genome shotgun (WGS) entry which is preliminary data.</text>
</comment>
<dbReference type="InterPro" id="IPR016024">
    <property type="entry name" value="ARM-type_fold"/>
</dbReference>
<dbReference type="GO" id="GO:1990116">
    <property type="term" value="P:ribosome-associated ubiquitin-dependent protein catabolic process"/>
    <property type="evidence" value="ECO:0007669"/>
    <property type="project" value="InterPro"/>
</dbReference>
<dbReference type="GO" id="GO:1990112">
    <property type="term" value="C:RQC complex"/>
    <property type="evidence" value="ECO:0007669"/>
    <property type="project" value="InterPro"/>
</dbReference>
<dbReference type="InterPro" id="IPR054477">
    <property type="entry name" value="LTN1_E3_ligase_6th"/>
</dbReference>
<proteinExistence type="predicted"/>
<feature type="domain" description="E3 ubiquitin-protein ligase listerin HEAT repeat region" evidence="3">
    <location>
        <begin position="1467"/>
        <end position="1704"/>
    </location>
</feature>
<dbReference type="PANTHER" id="PTHR12389:SF0">
    <property type="entry name" value="E3 UBIQUITIN-PROTEIN LIGASE LISTERIN"/>
    <property type="match status" value="1"/>
</dbReference>
<dbReference type="InterPro" id="IPR054476">
    <property type="entry name" value="Ltn1_N"/>
</dbReference>
<dbReference type="Pfam" id="PF22958">
    <property type="entry name" value="Ltn1_1st"/>
    <property type="match status" value="1"/>
</dbReference>
<evidence type="ECO:0000259" key="4">
    <source>
        <dbReference type="Pfam" id="PF23009"/>
    </source>
</evidence>
<dbReference type="InterPro" id="IPR036691">
    <property type="entry name" value="Endo/exonu/phosph_ase_sf"/>
</dbReference>
<dbReference type="EMBL" id="BKCJ010003571">
    <property type="protein sequence ID" value="GEU55903.1"/>
    <property type="molecule type" value="Genomic_DNA"/>
</dbReference>
<gene>
    <name evidence="5" type="ORF">Tci_027881</name>
</gene>
<dbReference type="Gene3D" id="1.25.10.10">
    <property type="entry name" value="Leucine-rich Repeat Variant"/>
    <property type="match status" value="1"/>
</dbReference>
<dbReference type="Gene3D" id="3.60.10.10">
    <property type="entry name" value="Endonuclease/exonuclease/phosphatase"/>
    <property type="match status" value="1"/>
</dbReference>
<dbReference type="InterPro" id="IPR039795">
    <property type="entry name" value="LTN1/Rkr1"/>
</dbReference>
<feature type="domain" description="E3 ubiquitin-protein ligase listerin ubiquitin conjugating" evidence="4">
    <location>
        <begin position="1714"/>
        <end position="1797"/>
    </location>
</feature>
<feature type="region of interest" description="Disordered" evidence="1">
    <location>
        <begin position="1"/>
        <end position="20"/>
    </location>
</feature>
<dbReference type="Pfam" id="PF23009">
    <property type="entry name" value="UBC_like"/>
    <property type="match status" value="1"/>
</dbReference>
<dbReference type="GO" id="GO:0061630">
    <property type="term" value="F:ubiquitin protein ligase activity"/>
    <property type="evidence" value="ECO:0007669"/>
    <property type="project" value="InterPro"/>
</dbReference>
<dbReference type="PANTHER" id="PTHR12389">
    <property type="entry name" value="ZINC FINGER PROTEIN 294"/>
    <property type="match status" value="1"/>
</dbReference>
<dbReference type="InterPro" id="IPR054478">
    <property type="entry name" value="LTN1_UBC"/>
</dbReference>
<dbReference type="SUPFAM" id="SSF56219">
    <property type="entry name" value="DNase I-like"/>
    <property type="match status" value="1"/>
</dbReference>
<evidence type="ECO:0000259" key="2">
    <source>
        <dbReference type="Pfam" id="PF22958"/>
    </source>
</evidence>
<evidence type="ECO:0000259" key="3">
    <source>
        <dbReference type="Pfam" id="PF22999"/>
    </source>
</evidence>
<feature type="domain" description="E3 ubiquitin-protein ligase listerin N-terminal" evidence="2">
    <location>
        <begin position="61"/>
        <end position="384"/>
    </location>
</feature>
<dbReference type="GO" id="GO:0005829">
    <property type="term" value="C:cytosol"/>
    <property type="evidence" value="ECO:0007669"/>
    <property type="project" value="TreeGrafter"/>
</dbReference>
<reference evidence="5" key="1">
    <citation type="journal article" date="2019" name="Sci. Rep.">
        <title>Draft genome of Tanacetum cinerariifolium, the natural source of mosquito coil.</title>
        <authorList>
            <person name="Yamashiro T."/>
            <person name="Shiraishi A."/>
            <person name="Satake H."/>
            <person name="Nakayama K."/>
        </authorList>
    </citation>
    <scope>NUCLEOTIDE SEQUENCE</scope>
</reference>
<dbReference type="GO" id="GO:0043023">
    <property type="term" value="F:ribosomal large subunit binding"/>
    <property type="evidence" value="ECO:0007669"/>
    <property type="project" value="TreeGrafter"/>
</dbReference>
<protein>
    <submittedName>
        <fullName evidence="5">E3 ubiquitin-protein ligase listerin</fullName>
    </submittedName>
</protein>
<accession>A0A6L2L1Z3</accession>
<evidence type="ECO:0000313" key="5">
    <source>
        <dbReference type="EMBL" id="GEU55903.1"/>
    </source>
</evidence>
<dbReference type="InterPro" id="IPR011989">
    <property type="entry name" value="ARM-like"/>
</dbReference>